<organism evidence="9 10">
    <name type="scientific">[Brevibacterium] flavum</name>
    <dbReference type="NCBI Taxonomy" id="92706"/>
    <lineage>
        <taxon>Bacteria</taxon>
        <taxon>Bacillati</taxon>
        <taxon>Actinomycetota</taxon>
        <taxon>Actinomycetes</taxon>
        <taxon>Mycobacteriales</taxon>
        <taxon>Corynebacteriaceae</taxon>
        <taxon>Corynebacterium</taxon>
    </lineage>
</organism>
<evidence type="ECO:0000256" key="8">
    <source>
        <dbReference type="SAM" id="Phobius"/>
    </source>
</evidence>
<proteinExistence type="inferred from homology"/>
<dbReference type="AlphaFoldDB" id="A0A0F6Z6C9"/>
<protein>
    <submittedName>
        <fullName evidence="9">Membrane protein</fullName>
    </submittedName>
</protein>
<dbReference type="PATRIC" id="fig|92706.3.peg.2215"/>
<evidence type="ECO:0000313" key="9">
    <source>
        <dbReference type="EMBL" id="AKF27965.1"/>
    </source>
</evidence>
<keyword evidence="3" id="KW-0808">Transferase</keyword>
<evidence type="ECO:0000256" key="1">
    <source>
        <dbReference type="ARBA" id="ARBA00004651"/>
    </source>
</evidence>
<feature type="transmembrane region" description="Helical" evidence="8">
    <location>
        <begin position="403"/>
        <end position="421"/>
    </location>
</feature>
<evidence type="ECO:0000256" key="3">
    <source>
        <dbReference type="ARBA" id="ARBA00022679"/>
    </source>
</evidence>
<feature type="transmembrane region" description="Helical" evidence="8">
    <location>
        <begin position="104"/>
        <end position="130"/>
    </location>
</feature>
<keyword evidence="4 8" id="KW-0812">Transmembrane</keyword>
<evidence type="ECO:0000256" key="2">
    <source>
        <dbReference type="ARBA" id="ARBA00022475"/>
    </source>
</evidence>
<evidence type="ECO:0000256" key="4">
    <source>
        <dbReference type="ARBA" id="ARBA00022692"/>
    </source>
</evidence>
<evidence type="ECO:0000256" key="5">
    <source>
        <dbReference type="ARBA" id="ARBA00022989"/>
    </source>
</evidence>
<dbReference type="EMBL" id="CP011309">
    <property type="protein sequence ID" value="AKF27965.1"/>
    <property type="molecule type" value="Genomic_DNA"/>
</dbReference>
<feature type="transmembrane region" description="Helical" evidence="8">
    <location>
        <begin position="531"/>
        <end position="547"/>
    </location>
</feature>
<feature type="transmembrane region" description="Helical" evidence="8">
    <location>
        <begin position="500"/>
        <end position="519"/>
    </location>
</feature>
<dbReference type="Proteomes" id="UP000034037">
    <property type="component" value="Chromosome"/>
</dbReference>
<feature type="transmembrane region" description="Helical" evidence="8">
    <location>
        <begin position="337"/>
        <end position="354"/>
    </location>
</feature>
<feature type="transmembrane region" description="Helical" evidence="8">
    <location>
        <begin position="224"/>
        <end position="242"/>
    </location>
</feature>
<feature type="transmembrane region" description="Helical" evidence="8">
    <location>
        <begin position="766"/>
        <end position="792"/>
    </location>
</feature>
<evidence type="ECO:0000256" key="7">
    <source>
        <dbReference type="ARBA" id="ARBA00024033"/>
    </source>
</evidence>
<feature type="transmembrane region" description="Helical" evidence="8">
    <location>
        <begin position="692"/>
        <end position="721"/>
    </location>
</feature>
<comment type="similarity">
    <text evidence="7">Belongs to the glycosyltransferase 87 family.</text>
</comment>
<feature type="transmembrane region" description="Helical" evidence="8">
    <location>
        <begin position="662"/>
        <end position="680"/>
    </location>
</feature>
<dbReference type="HOGENOM" id="CLU_379352_0_0_11"/>
<accession>A0A0F6Z6C9</accession>
<keyword evidence="5 8" id="KW-1133">Transmembrane helix</keyword>
<keyword evidence="6 8" id="KW-0472">Membrane</keyword>
<feature type="transmembrane region" description="Helical" evidence="8">
    <location>
        <begin position="290"/>
        <end position="310"/>
    </location>
</feature>
<reference evidence="9 10" key="1">
    <citation type="submission" date="2015-04" db="EMBL/GenBank/DDBJ databases">
        <title>Complete Genome Sequence of Brevibacterium flavum ATCC 15168.</title>
        <authorList>
            <person name="Ahn J."/>
            <person name="Park G."/>
            <person name="Jeon W."/>
            <person name="Jang Y."/>
            <person name="Jang M."/>
            <person name="Lee H."/>
            <person name="Lee H."/>
        </authorList>
    </citation>
    <scope>NUCLEOTIDE SEQUENCE [LARGE SCALE GENOMIC DNA]</scope>
    <source>
        <strain evidence="9 10">ATCC 15168</strain>
    </source>
</reference>
<gene>
    <name evidence="9" type="ORF">YH66_10555</name>
</gene>
<comment type="subcellular location">
    <subcellularLocation>
        <location evidence="1">Cell membrane</location>
        <topology evidence="1">Multi-pass membrane protein</topology>
    </subcellularLocation>
</comment>
<dbReference type="Pfam" id="PF09594">
    <property type="entry name" value="GT87"/>
    <property type="match status" value="2"/>
</dbReference>
<feature type="transmembrane region" description="Helical" evidence="8">
    <location>
        <begin position="196"/>
        <end position="218"/>
    </location>
</feature>
<feature type="transmembrane region" description="Helical" evidence="8">
    <location>
        <begin position="728"/>
        <end position="746"/>
    </location>
</feature>
<feature type="transmembrane region" description="Helical" evidence="8">
    <location>
        <begin position="553"/>
        <end position="571"/>
    </location>
</feature>
<feature type="transmembrane region" description="Helical" evidence="8">
    <location>
        <begin position="442"/>
        <end position="460"/>
    </location>
</feature>
<feature type="transmembrane region" description="Helical" evidence="8">
    <location>
        <begin position="606"/>
        <end position="625"/>
    </location>
</feature>
<feature type="transmembrane region" description="Helical" evidence="8">
    <location>
        <begin position="578"/>
        <end position="600"/>
    </location>
</feature>
<evidence type="ECO:0000256" key="6">
    <source>
        <dbReference type="ARBA" id="ARBA00023136"/>
    </source>
</evidence>
<dbReference type="RefSeq" id="WP_003860335.1">
    <property type="nucleotide sequence ID" value="NZ_CP011309.1"/>
</dbReference>
<feature type="transmembrane region" description="Helical" evidence="8">
    <location>
        <begin position="361"/>
        <end position="383"/>
    </location>
</feature>
<keyword evidence="10" id="KW-1185">Reference proteome</keyword>
<feature type="transmembrane region" description="Helical" evidence="8">
    <location>
        <begin position="31"/>
        <end position="49"/>
    </location>
</feature>
<dbReference type="GO" id="GO:0016758">
    <property type="term" value="F:hexosyltransferase activity"/>
    <property type="evidence" value="ECO:0007669"/>
    <property type="project" value="InterPro"/>
</dbReference>
<dbReference type="InterPro" id="IPR018584">
    <property type="entry name" value="GT87"/>
</dbReference>
<name>A0A0F6Z6C9_9CORY</name>
<evidence type="ECO:0000313" key="10">
    <source>
        <dbReference type="Proteomes" id="UP000034037"/>
    </source>
</evidence>
<sequence length="812" mass="89092">MHGDKLVDGTEGNLSQFQWRDMATNQTLRKALLVLSTIALLLTLWPSIFNVRAIESFVFFFHIDTDVYRAGANAFLHGENLYTQDYQVGSIQLPFTYPPISAALFVPLAILASSVAGIALTLISTVLLWWSVAIVLRRVLKGLTDADSRFVSYLILPMALSTEPVFQTLQFGQVNIILMALVLMDTFTKKPWLPRGFWIGLAASIKLTPAVFGLYFLVKKDWKGAGVAIASGVGFSALAFILSPSSSKIYWTETLNDPSRIGNLSYIANQSVRGTLSRMMHEQQDLVEKLWLVAVVLCLAAVAVAMWRVVRAGNPYGAVMLNSLIALLCSPVSWSHHWVWLIPIAIGLGASAWNQRRTAPGIAATAGVLALLTTIPMFITTFWNMPYDSESYPFWPLILQPSGNAYVVVVIAILIVAIVNPTVLGSGNKAVSGQAEKKSSPALLVVLAIAIFYLFANIWFKGNNQNEALIQYPLQTMEGRGLTDFGELIFEFAASSNQLVSLWIIGALNAIALAITLWFLLQRFAGKKSSWLIYLSTVAVALMMFSVQDALQFGSLTLVALALITVDVLSVREIGRRGLLTGLAAALFGWPILIVIGFLIRRRYAATITTIVTAAVLWILGILLNPDAFNLNLLRQWFSGRDGRDNLSFYAFLARWVSESPVMMFVWFIVALGLGAWAIHRTWSHGFKDLSAALSIALPTLVLPIVELHHLVLLLPLIAVLLRQGRVAISYLIGFIYLGSWTPQHLSYSTVFPLNDPAPEGYVAHFGWYLLVEPMAVAPAAIILGAFIACAATTPKTSQLVQVDKSSAENTK</sequence>
<dbReference type="GO" id="GO:0005886">
    <property type="term" value="C:plasma membrane"/>
    <property type="evidence" value="ECO:0007669"/>
    <property type="project" value="UniProtKB-SubCell"/>
</dbReference>
<keyword evidence="2" id="KW-1003">Cell membrane</keyword>